<feature type="compositionally biased region" description="Basic and acidic residues" evidence="1">
    <location>
        <begin position="1"/>
        <end position="16"/>
    </location>
</feature>
<feature type="transmembrane region" description="Helical" evidence="2">
    <location>
        <begin position="152"/>
        <end position="173"/>
    </location>
</feature>
<dbReference type="STRING" id="670155.SAMN04488001_1594"/>
<feature type="compositionally biased region" description="Basic residues" evidence="1">
    <location>
        <begin position="17"/>
        <end position="26"/>
    </location>
</feature>
<keyword evidence="2" id="KW-0472">Membrane</keyword>
<keyword evidence="4" id="KW-1185">Reference proteome</keyword>
<evidence type="ECO:0000256" key="2">
    <source>
        <dbReference type="SAM" id="Phobius"/>
    </source>
</evidence>
<protein>
    <submittedName>
        <fullName evidence="3">Uncharacterized conserved protein</fullName>
    </submittedName>
</protein>
<accession>A0A1H2VQ55</accession>
<feature type="region of interest" description="Disordered" evidence="1">
    <location>
        <begin position="1"/>
        <end position="47"/>
    </location>
</feature>
<reference evidence="4" key="1">
    <citation type="submission" date="2016-10" db="EMBL/GenBank/DDBJ databases">
        <authorList>
            <person name="Varghese N."/>
            <person name="Submissions S."/>
        </authorList>
    </citation>
    <scope>NUCLEOTIDE SEQUENCE [LARGE SCALE GENOMIC DNA]</scope>
    <source>
        <strain evidence="4">DSM 26922</strain>
    </source>
</reference>
<feature type="compositionally biased region" description="Basic and acidic residues" evidence="1">
    <location>
        <begin position="117"/>
        <end position="130"/>
    </location>
</feature>
<organism evidence="3 4">
    <name type="scientific">Litoreibacter albidus</name>
    <dbReference type="NCBI Taxonomy" id="670155"/>
    <lineage>
        <taxon>Bacteria</taxon>
        <taxon>Pseudomonadati</taxon>
        <taxon>Pseudomonadota</taxon>
        <taxon>Alphaproteobacteria</taxon>
        <taxon>Rhodobacterales</taxon>
        <taxon>Roseobacteraceae</taxon>
        <taxon>Litoreibacter</taxon>
    </lineage>
</organism>
<dbReference type="AlphaFoldDB" id="A0A1H2VQ55"/>
<keyword evidence="2" id="KW-1133">Transmembrane helix</keyword>
<dbReference type="Proteomes" id="UP000199441">
    <property type="component" value="Unassembled WGS sequence"/>
</dbReference>
<sequence>MAAHILESRPAIEAKRNMRLARKKNTPSKTGATDAKAGSSKAGAISGVVKGAEFDELDAAMADTKVEGVALGGPEDAPEDGVAQDVEVDTASNESESEPESEPEDVPEAEIVEDMPEDKGDEKPEARPEAEPVITAPIVPTPPTVVERRGGFWATLMGGALAAVIGFGGAIYFKAAEWPIFNDGADVDAMFVEQAKTIAALQAALDVAQTNSVTADEALGARIDALPTQSAAPLPDDVQAMLDAQRAEMEALEANLEKMRSLTQDQIATAQAQQESAAEAEARVKARGALNALRSALETGAPYASVIPDIAAATNVPDVLSANAETGIPTAAAVEGQFADGARAALSASLKATAGDSTTERLTFFLKDQLGARSLTPRDGDDPDAVLSRAEAATKAGDLDTALTTIDALPEAGRAKLDDWAGVAATRRDALVAFEGLTDALNAN</sequence>
<gene>
    <name evidence="3" type="ORF">SAMN04488001_1594</name>
</gene>
<keyword evidence="2" id="KW-0812">Transmembrane</keyword>
<feature type="compositionally biased region" description="Acidic residues" evidence="1">
    <location>
        <begin position="95"/>
        <end position="116"/>
    </location>
</feature>
<dbReference type="EMBL" id="FNOI01000002">
    <property type="protein sequence ID" value="SDW70463.1"/>
    <property type="molecule type" value="Genomic_DNA"/>
</dbReference>
<feature type="compositionally biased region" description="Low complexity" evidence="1">
    <location>
        <begin position="35"/>
        <end position="44"/>
    </location>
</feature>
<evidence type="ECO:0000256" key="1">
    <source>
        <dbReference type="SAM" id="MobiDB-lite"/>
    </source>
</evidence>
<evidence type="ECO:0000313" key="3">
    <source>
        <dbReference type="EMBL" id="SDW70463.1"/>
    </source>
</evidence>
<proteinExistence type="predicted"/>
<feature type="region of interest" description="Disordered" evidence="1">
    <location>
        <begin position="65"/>
        <end position="141"/>
    </location>
</feature>
<name>A0A1H2VQ55_9RHOB</name>
<evidence type="ECO:0000313" key="4">
    <source>
        <dbReference type="Proteomes" id="UP000199441"/>
    </source>
</evidence>